<dbReference type="CDD" id="cd00430">
    <property type="entry name" value="PLPDE_III_AR"/>
    <property type="match status" value="1"/>
</dbReference>
<keyword evidence="3 5" id="KW-0663">Pyridoxal phosphate</keyword>
<keyword evidence="10" id="KW-1185">Reference proteome</keyword>
<feature type="active site" description="Proton acceptor; specific for D-alanine" evidence="5">
    <location>
        <position position="84"/>
    </location>
</feature>
<dbReference type="SUPFAM" id="SSF50621">
    <property type="entry name" value="Alanine racemase C-terminal domain-like"/>
    <property type="match status" value="1"/>
</dbReference>
<dbReference type="SUPFAM" id="SSF51419">
    <property type="entry name" value="PLP-binding barrel"/>
    <property type="match status" value="1"/>
</dbReference>
<protein>
    <recommendedName>
        <fullName evidence="5">Alanine racemase</fullName>
        <ecNumber evidence="5">5.1.1.1</ecNumber>
    </recommendedName>
</protein>
<comment type="pathway">
    <text evidence="5">Amino-acid biosynthesis; D-alanine biosynthesis; D-alanine from L-alanine: step 1/1.</text>
</comment>
<feature type="binding site" evidence="5 7">
    <location>
        <position position="359"/>
    </location>
    <ligand>
        <name>substrate</name>
    </ligand>
</feature>
<dbReference type="Gene3D" id="3.20.20.10">
    <property type="entry name" value="Alanine racemase"/>
    <property type="match status" value="1"/>
</dbReference>
<dbReference type="Pfam" id="PF00842">
    <property type="entry name" value="Ala_racemase_C"/>
    <property type="match status" value="1"/>
</dbReference>
<dbReference type="InterPro" id="IPR029066">
    <property type="entry name" value="PLP-binding_barrel"/>
</dbReference>
<dbReference type="FunFam" id="3.20.20.10:FF:000002">
    <property type="entry name" value="Alanine racemase"/>
    <property type="match status" value="1"/>
</dbReference>
<evidence type="ECO:0000313" key="9">
    <source>
        <dbReference type="EMBL" id="TLD71611.1"/>
    </source>
</evidence>
<dbReference type="InterPro" id="IPR000821">
    <property type="entry name" value="Ala_racemase"/>
</dbReference>
<dbReference type="InterPro" id="IPR001608">
    <property type="entry name" value="Ala_racemase_N"/>
</dbReference>
<dbReference type="Proteomes" id="UP000306196">
    <property type="component" value="Unassembled WGS sequence"/>
</dbReference>
<comment type="catalytic activity">
    <reaction evidence="1 5">
        <text>L-alanine = D-alanine</text>
        <dbReference type="Rhea" id="RHEA:20249"/>
        <dbReference type="ChEBI" id="CHEBI:57416"/>
        <dbReference type="ChEBI" id="CHEBI:57972"/>
        <dbReference type="EC" id="5.1.1.1"/>
    </reaction>
</comment>
<comment type="similarity">
    <text evidence="5">Belongs to the alanine racemase family.</text>
</comment>
<dbReference type="EC" id="5.1.1.1" evidence="5"/>
<proteinExistence type="inferred from homology"/>
<dbReference type="PRINTS" id="PR00992">
    <property type="entry name" value="ALARACEMASE"/>
</dbReference>
<comment type="function">
    <text evidence="5">Catalyzes the interconversion of L-alanine and D-alanine. May also act on other amino acids.</text>
</comment>
<dbReference type="GO" id="GO:0030632">
    <property type="term" value="P:D-alanine biosynthetic process"/>
    <property type="evidence" value="ECO:0007669"/>
    <property type="project" value="UniProtKB-UniRule"/>
</dbReference>
<evidence type="ECO:0000256" key="6">
    <source>
        <dbReference type="PIRSR" id="PIRSR600821-50"/>
    </source>
</evidence>
<evidence type="ECO:0000256" key="1">
    <source>
        <dbReference type="ARBA" id="ARBA00000316"/>
    </source>
</evidence>
<comment type="cofactor">
    <cofactor evidence="2 5 6">
        <name>pyridoxal 5'-phosphate</name>
        <dbReference type="ChEBI" id="CHEBI:597326"/>
    </cofactor>
</comment>
<dbReference type="GO" id="GO:0030170">
    <property type="term" value="F:pyridoxal phosphate binding"/>
    <property type="evidence" value="ECO:0007669"/>
    <property type="project" value="UniProtKB-UniRule"/>
</dbReference>
<dbReference type="NCBIfam" id="TIGR00492">
    <property type="entry name" value="alr"/>
    <property type="match status" value="1"/>
</dbReference>
<evidence type="ECO:0000256" key="2">
    <source>
        <dbReference type="ARBA" id="ARBA00001933"/>
    </source>
</evidence>
<evidence type="ECO:0000313" key="10">
    <source>
        <dbReference type="Proteomes" id="UP000306196"/>
    </source>
</evidence>
<dbReference type="PANTHER" id="PTHR30511:SF0">
    <property type="entry name" value="ALANINE RACEMASE, CATABOLIC-RELATED"/>
    <property type="match status" value="1"/>
</dbReference>
<evidence type="ECO:0000259" key="8">
    <source>
        <dbReference type="SMART" id="SM01005"/>
    </source>
</evidence>
<dbReference type="InterPro" id="IPR009006">
    <property type="entry name" value="Ala_racemase/Decarboxylase_C"/>
</dbReference>
<feature type="domain" description="Alanine racemase C-terminal" evidence="8">
    <location>
        <begin position="289"/>
        <end position="419"/>
    </location>
</feature>
<evidence type="ECO:0000256" key="5">
    <source>
        <dbReference type="HAMAP-Rule" id="MF_01201"/>
    </source>
</evidence>
<dbReference type="SMART" id="SM01005">
    <property type="entry name" value="Ala_racemase_C"/>
    <property type="match status" value="1"/>
</dbReference>
<evidence type="ECO:0000256" key="4">
    <source>
        <dbReference type="ARBA" id="ARBA00023235"/>
    </source>
</evidence>
<feature type="binding site" evidence="5 7">
    <location>
        <position position="181"/>
    </location>
    <ligand>
        <name>substrate</name>
    </ligand>
</feature>
<dbReference type="GO" id="GO:0005829">
    <property type="term" value="C:cytosol"/>
    <property type="evidence" value="ECO:0007669"/>
    <property type="project" value="TreeGrafter"/>
</dbReference>
<name>A0A5R8KH91_9BACT</name>
<dbReference type="AlphaFoldDB" id="A0A5R8KH91"/>
<sequence length="421" mass="46854">MGQPPRRRHRTRIPARRCPRRFHLAAAGRQHPHPSRRSHQHCLLMSATENEVLRSWVEVDLDALRHNADVARRESGTEIMAIVKAGAYGHGVARVAQALVPQVAMFGVANLREAIELRDAGIDTSICLLGACLEEEYESALQGRFHLTVNSLDQAHALNQLAGKIGIHAQVHAVVDTGMGRLGFPETEWQEGTIRELIHLPHLTWEGFASHLPVADEDNEFTHRQITRFREMVQLTQTHGMRPHWTHLCNSAGILGFREPQSFCNLTRPGLLLYGVSPLPPSQSLLRSTLTWKTRITLLRQLPAGHGVSYGRSVLLQRPSQVATLACGYADGYPRQASNQDTHVLIHGKRCPLLGRVTMDQIMVDVTDLPENAHVGDEVVLLGQQGDEMITPVELADKAGTIAWDIFTGIGRRVTRLYCEV</sequence>
<dbReference type="HAMAP" id="MF_01201">
    <property type="entry name" value="Ala_racemase"/>
    <property type="match status" value="1"/>
</dbReference>
<dbReference type="UniPathway" id="UPA00042">
    <property type="reaction ID" value="UER00497"/>
</dbReference>
<gene>
    <name evidence="9" type="primary">alr</name>
    <name evidence="9" type="ORF">FEM03_05570</name>
</gene>
<keyword evidence="4 5" id="KW-0413">Isomerase</keyword>
<dbReference type="InterPro" id="IPR011079">
    <property type="entry name" value="Ala_racemase_C"/>
</dbReference>
<dbReference type="PANTHER" id="PTHR30511">
    <property type="entry name" value="ALANINE RACEMASE"/>
    <property type="match status" value="1"/>
</dbReference>
<feature type="active site" description="Proton acceptor; specific for L-alanine" evidence="5">
    <location>
        <position position="310"/>
    </location>
</feature>
<evidence type="ECO:0000256" key="3">
    <source>
        <dbReference type="ARBA" id="ARBA00022898"/>
    </source>
</evidence>
<dbReference type="GO" id="GO:0008784">
    <property type="term" value="F:alanine racemase activity"/>
    <property type="evidence" value="ECO:0007669"/>
    <property type="project" value="UniProtKB-UniRule"/>
</dbReference>
<dbReference type="Pfam" id="PF01168">
    <property type="entry name" value="Ala_racemase_N"/>
    <property type="match status" value="1"/>
</dbReference>
<reference evidence="9 10" key="1">
    <citation type="submission" date="2019-05" db="EMBL/GenBank/DDBJ databases">
        <title>Verrucobacter flavum gen. nov., sp. nov. a new member of the family Verrucomicrobiaceae.</title>
        <authorList>
            <person name="Szuroczki S."/>
            <person name="Abbaszade G."/>
            <person name="Szabo A."/>
            <person name="Felfoldi T."/>
            <person name="Schumann P."/>
            <person name="Boka K."/>
            <person name="Keki Z."/>
            <person name="Toumi M."/>
            <person name="Toth E."/>
        </authorList>
    </citation>
    <scope>NUCLEOTIDE SEQUENCE [LARGE SCALE GENOMIC DNA]</scope>
    <source>
        <strain evidence="9 10">MG-N-17</strain>
    </source>
</reference>
<dbReference type="EMBL" id="VAUV01000004">
    <property type="protein sequence ID" value="TLD71611.1"/>
    <property type="molecule type" value="Genomic_DNA"/>
</dbReference>
<comment type="caution">
    <text evidence="9">The sequence shown here is derived from an EMBL/GenBank/DDBJ whole genome shotgun (WGS) entry which is preliminary data.</text>
</comment>
<dbReference type="Gene3D" id="2.40.37.10">
    <property type="entry name" value="Lyase, Ornithine Decarboxylase, Chain A, domain 1"/>
    <property type="match status" value="1"/>
</dbReference>
<evidence type="ECO:0000256" key="7">
    <source>
        <dbReference type="PIRSR" id="PIRSR600821-52"/>
    </source>
</evidence>
<accession>A0A5R8KH91</accession>
<feature type="modified residue" description="N6-(pyridoxal phosphate)lysine" evidence="5 6">
    <location>
        <position position="84"/>
    </location>
</feature>
<dbReference type="OrthoDB" id="9813814at2"/>
<organism evidence="9 10">
    <name type="scientific">Phragmitibacter flavus</name>
    <dbReference type="NCBI Taxonomy" id="2576071"/>
    <lineage>
        <taxon>Bacteria</taxon>
        <taxon>Pseudomonadati</taxon>
        <taxon>Verrucomicrobiota</taxon>
        <taxon>Verrucomicrobiia</taxon>
        <taxon>Verrucomicrobiales</taxon>
        <taxon>Verrucomicrobiaceae</taxon>
        <taxon>Phragmitibacter</taxon>
    </lineage>
</organism>